<evidence type="ECO:0000256" key="1">
    <source>
        <dbReference type="SAM" id="MobiDB-lite"/>
    </source>
</evidence>
<reference evidence="2" key="2">
    <citation type="submission" date="2020-09" db="EMBL/GenBank/DDBJ databases">
        <authorList>
            <person name="Sun Q."/>
            <person name="Ohkuma M."/>
        </authorList>
    </citation>
    <scope>NUCLEOTIDE SEQUENCE</scope>
    <source>
        <strain evidence="2">JCM 4490</strain>
    </source>
</reference>
<protein>
    <submittedName>
        <fullName evidence="2">Uncharacterized protein</fullName>
    </submittedName>
</protein>
<gene>
    <name evidence="2" type="ORF">GCM10010503_63360</name>
</gene>
<accession>A0A918JI49</accession>
<proteinExistence type="predicted"/>
<dbReference type="EMBL" id="BMUE01000020">
    <property type="protein sequence ID" value="GGW76890.1"/>
    <property type="molecule type" value="Genomic_DNA"/>
</dbReference>
<reference evidence="2" key="1">
    <citation type="journal article" date="2014" name="Int. J. Syst. Evol. Microbiol.">
        <title>Complete genome sequence of Corynebacterium casei LMG S-19264T (=DSM 44701T), isolated from a smear-ripened cheese.</title>
        <authorList>
            <consortium name="US DOE Joint Genome Institute (JGI-PGF)"/>
            <person name="Walter F."/>
            <person name="Albersmeier A."/>
            <person name="Kalinowski J."/>
            <person name="Ruckert C."/>
        </authorList>
    </citation>
    <scope>NUCLEOTIDE SEQUENCE</scope>
    <source>
        <strain evidence="2">JCM 4490</strain>
    </source>
</reference>
<dbReference type="AlphaFoldDB" id="A0A918JI49"/>
<evidence type="ECO:0000313" key="3">
    <source>
        <dbReference type="Proteomes" id="UP000620224"/>
    </source>
</evidence>
<name>A0A918JI49_9ACTN</name>
<evidence type="ECO:0000313" key="2">
    <source>
        <dbReference type="EMBL" id="GGW76890.1"/>
    </source>
</evidence>
<comment type="caution">
    <text evidence="2">The sequence shown here is derived from an EMBL/GenBank/DDBJ whole genome shotgun (WGS) entry which is preliminary data.</text>
</comment>
<dbReference type="Proteomes" id="UP000620224">
    <property type="component" value="Unassembled WGS sequence"/>
</dbReference>
<feature type="region of interest" description="Disordered" evidence="1">
    <location>
        <begin position="1"/>
        <end position="31"/>
    </location>
</feature>
<organism evidence="2 3">
    <name type="scientific">Streptomyces lucensis JCM 4490</name>
    <dbReference type="NCBI Taxonomy" id="1306176"/>
    <lineage>
        <taxon>Bacteria</taxon>
        <taxon>Bacillati</taxon>
        <taxon>Actinomycetota</taxon>
        <taxon>Actinomycetes</taxon>
        <taxon>Kitasatosporales</taxon>
        <taxon>Streptomycetaceae</taxon>
        <taxon>Streptomyces</taxon>
    </lineage>
</organism>
<sequence>MRPEPGAGEKAVDTRAAGPLASNPHARDRRKEASVMATVILRSPLPVARVCHA</sequence>
<keyword evidence="3" id="KW-1185">Reference proteome</keyword>